<keyword evidence="4" id="KW-1185">Reference proteome</keyword>
<keyword evidence="1" id="KW-0732">Signal</keyword>
<evidence type="ECO:0000256" key="1">
    <source>
        <dbReference type="SAM" id="SignalP"/>
    </source>
</evidence>
<feature type="non-terminal residue" evidence="2">
    <location>
        <position position="1"/>
    </location>
</feature>
<sequence>FLATLILNILLFVMITHTIPNNTPSSKGIFIRHPQNTMSSDDFTY</sequence>
<dbReference type="AlphaFoldDB" id="A0A367KZ08"/>
<comment type="caution">
    <text evidence="2">The sequence shown here is derived from an EMBL/GenBank/DDBJ whole genome shotgun (WGS) entry which is preliminary data.</text>
</comment>
<organism evidence="2 4">
    <name type="scientific">Ophiocordyceps polyrhachis-furcata BCC 54312</name>
    <dbReference type="NCBI Taxonomy" id="1330021"/>
    <lineage>
        <taxon>Eukaryota</taxon>
        <taxon>Fungi</taxon>
        <taxon>Dikarya</taxon>
        <taxon>Ascomycota</taxon>
        <taxon>Pezizomycotina</taxon>
        <taxon>Sordariomycetes</taxon>
        <taxon>Hypocreomycetidae</taxon>
        <taxon>Hypocreales</taxon>
        <taxon>Ophiocordycipitaceae</taxon>
        <taxon>Ophiocordyceps</taxon>
    </lineage>
</organism>
<evidence type="ECO:0000313" key="4">
    <source>
        <dbReference type="Proteomes" id="UP000253664"/>
    </source>
</evidence>
<name>A0A367KZ08_9HYPO</name>
<protein>
    <recommendedName>
        <fullName evidence="5">Cytochrome b</fullName>
    </recommendedName>
</protein>
<feature type="signal peptide" evidence="1">
    <location>
        <begin position="1"/>
        <end position="18"/>
    </location>
</feature>
<dbReference type="EMBL" id="LKCN02000030">
    <property type="protein sequence ID" value="RCI07415.1"/>
    <property type="molecule type" value="Genomic_DNA"/>
</dbReference>
<evidence type="ECO:0000313" key="3">
    <source>
        <dbReference type="EMBL" id="RCI07515.1"/>
    </source>
</evidence>
<reference evidence="2 4" key="1">
    <citation type="journal article" date="2015" name="BMC Genomics">
        <title>Insights from the genome of Ophiocordyceps polyrhachis-furcata to pathogenicity and host specificity in insect fungi.</title>
        <authorList>
            <person name="Wichadakul D."/>
            <person name="Kobmoo N."/>
            <person name="Ingsriswang S."/>
            <person name="Tangphatsornruang S."/>
            <person name="Chantasingh D."/>
            <person name="Luangsa-ard J.J."/>
            <person name="Eurwilaichitr L."/>
        </authorList>
    </citation>
    <scope>NUCLEOTIDE SEQUENCE [LARGE SCALE GENOMIC DNA]</scope>
    <source>
        <strain evidence="2 4">BCC 54312</strain>
    </source>
</reference>
<evidence type="ECO:0000313" key="2">
    <source>
        <dbReference type="EMBL" id="RCI07415.1"/>
    </source>
</evidence>
<proteinExistence type="predicted"/>
<evidence type="ECO:0008006" key="5">
    <source>
        <dbReference type="Google" id="ProtNLM"/>
    </source>
</evidence>
<gene>
    <name evidence="2" type="ORF">L249_4493</name>
    <name evidence="3" type="ORF">L249_8316</name>
</gene>
<feature type="chain" id="PRO_5036068826" description="Cytochrome b" evidence="1">
    <location>
        <begin position="19"/>
        <end position="45"/>
    </location>
</feature>
<dbReference type="Proteomes" id="UP000253664">
    <property type="component" value="Unassembled WGS sequence"/>
</dbReference>
<accession>A0A367KZ08</accession>
<reference evidence="2" key="2">
    <citation type="submission" date="2017-10" db="EMBL/GenBank/DDBJ databases">
        <title>A genome scan of diversifying selection in the zombie-ant fungus Ophiocordyceps unilateralis complex supports a role of enterotoxins in coevolution and host-specificity.</title>
        <authorList>
            <person name="Kobmoo N."/>
            <person name="Wichadakul D."/>
            <person name="Arnamnart N."/>
            <person name="Rodriguez De La Vega R.C."/>
            <person name="Luangsa-Ard J.-J."/>
            <person name="Giraud T."/>
        </authorList>
    </citation>
    <scope>NUCLEOTIDE SEQUENCE</scope>
    <source>
        <strain evidence="2">BCC 54312</strain>
    </source>
</reference>
<dbReference type="EMBL" id="LKCN02000027">
    <property type="protein sequence ID" value="RCI07515.1"/>
    <property type="molecule type" value="Genomic_DNA"/>
</dbReference>